<gene>
    <name evidence="2" type="ORF">PSHT_00045</name>
</gene>
<evidence type="ECO:0000313" key="3">
    <source>
        <dbReference type="Proteomes" id="UP000238274"/>
    </source>
</evidence>
<reference evidence="3" key="2">
    <citation type="journal article" date="2018" name="BMC Genomics">
        <title>Genomic insights into host adaptation between the wheat stripe rust pathogen (Puccinia striiformis f. sp. tritici) and the barley stripe rust pathogen (Puccinia striiformis f. sp. hordei).</title>
        <authorList>
            <person name="Xia C."/>
            <person name="Wang M."/>
            <person name="Yin C."/>
            <person name="Cornejo O.E."/>
            <person name="Hulbert S.H."/>
            <person name="Chen X."/>
        </authorList>
    </citation>
    <scope>NUCLEOTIDE SEQUENCE [LARGE SCALE GENOMIC DNA]</scope>
    <source>
        <strain evidence="3">93TX-2</strain>
    </source>
</reference>
<name>A0A2S4WNX6_9BASI</name>
<evidence type="ECO:0000256" key="1">
    <source>
        <dbReference type="SAM" id="MobiDB-lite"/>
    </source>
</evidence>
<dbReference type="AlphaFoldDB" id="A0A2S4WNX6"/>
<keyword evidence="3" id="KW-1185">Reference proteome</keyword>
<evidence type="ECO:0000313" key="2">
    <source>
        <dbReference type="EMBL" id="POW23469.1"/>
    </source>
</evidence>
<protein>
    <submittedName>
        <fullName evidence="2">Uncharacterized protein</fullName>
    </submittedName>
</protein>
<sequence>MHVFPVSAGKKIEALVIQRELTTSETVMTESTATITSDRKFASIKAAGSDLVDGQEREENHEEGNWQCADGERHKVAQVDPPLNICAGARRRERSTINHPRLPVANLRTG</sequence>
<dbReference type="VEuPathDB" id="FungiDB:PSHT_00045"/>
<dbReference type="EMBL" id="PKSM01000001">
    <property type="protein sequence ID" value="POW23469.1"/>
    <property type="molecule type" value="Genomic_DNA"/>
</dbReference>
<accession>A0A2S4WNX6</accession>
<dbReference type="Proteomes" id="UP000238274">
    <property type="component" value="Unassembled WGS sequence"/>
</dbReference>
<reference evidence="3" key="3">
    <citation type="journal article" date="2018" name="Mol. Plant Microbe Interact.">
        <title>Genome sequence resources for the wheat stripe rust pathogen (Puccinia striiformis f. sp. tritici) and the barley stripe rust pathogen (Puccinia striiformis f. sp. hordei).</title>
        <authorList>
            <person name="Xia C."/>
            <person name="Wang M."/>
            <person name="Yin C."/>
            <person name="Cornejo O.E."/>
            <person name="Hulbert S.H."/>
            <person name="Chen X."/>
        </authorList>
    </citation>
    <scope>NUCLEOTIDE SEQUENCE [LARGE SCALE GENOMIC DNA]</scope>
    <source>
        <strain evidence="3">93TX-2</strain>
    </source>
</reference>
<feature type="region of interest" description="Disordered" evidence="1">
    <location>
        <begin position="90"/>
        <end position="110"/>
    </location>
</feature>
<comment type="caution">
    <text evidence="2">The sequence shown here is derived from an EMBL/GenBank/DDBJ whole genome shotgun (WGS) entry which is preliminary data.</text>
</comment>
<organism evidence="2 3">
    <name type="scientific">Puccinia striiformis</name>
    <dbReference type="NCBI Taxonomy" id="27350"/>
    <lineage>
        <taxon>Eukaryota</taxon>
        <taxon>Fungi</taxon>
        <taxon>Dikarya</taxon>
        <taxon>Basidiomycota</taxon>
        <taxon>Pucciniomycotina</taxon>
        <taxon>Pucciniomycetes</taxon>
        <taxon>Pucciniales</taxon>
        <taxon>Pucciniaceae</taxon>
        <taxon>Puccinia</taxon>
    </lineage>
</organism>
<proteinExistence type="predicted"/>
<reference evidence="2 3" key="1">
    <citation type="submission" date="2017-12" db="EMBL/GenBank/DDBJ databases">
        <title>Gene loss provides genomic basis for host adaptation in cereal stripe rust fungi.</title>
        <authorList>
            <person name="Xia C."/>
        </authorList>
    </citation>
    <scope>NUCLEOTIDE SEQUENCE [LARGE SCALE GENOMIC DNA]</scope>
    <source>
        <strain evidence="2 3">93TX-2</strain>
    </source>
</reference>